<comment type="subcellular location">
    <subcellularLocation>
        <location evidence="2">Endoplasmic reticulum membrane</location>
        <topology evidence="2">Multi-pass membrane protein</topology>
    </subcellularLocation>
</comment>
<keyword evidence="21" id="KW-1185">Reference proteome</keyword>
<dbReference type="EMBL" id="JH994107">
    <property type="protein sequence ID" value="ELQ73793.1"/>
    <property type="molecule type" value="Genomic_DNA"/>
</dbReference>
<dbReference type="EC" id="2.7.8.15" evidence="5"/>
<comment type="similarity">
    <text evidence="4">Belongs to the glycosyltransferase 4 family.</text>
</comment>
<keyword evidence="13 19" id="KW-1133">Transmembrane helix</keyword>
<sequence length="323" mass="37126">MSHSPNIQHHHGQNTTKLKILSLSYLTMYIYTITSSILTLILIKVVSLFNLTGMDVHKNGHKKIPDGAGIAAIVSFLLHLSVLNKLDNRLVVTFYIAVLDDIMEMTWKEKIIFPILLACNDVQMEEMRVMYVLYRIVMTVFSCNCVNILSGINGIEIGQVIIILLSMMTLKNVDTSTVILFLSSSVPLLYLNFYPSKVFIGNAYLFFTGYFIIFIEHKFVILFYGLQILNFIISLPQILGFYYCPRHRMPGYDGTFLKPSYFRTNKMNMTLLNYLLVLTGPINEGVFCNLFFLLQVVYCTVIIFFIKWNNLEELVGRIIKEIV</sequence>
<evidence type="ECO:0000256" key="7">
    <source>
        <dbReference type="ARBA" id="ARBA00022676"/>
    </source>
</evidence>
<dbReference type="GO" id="GO:0016757">
    <property type="term" value="F:glycosyltransferase activity"/>
    <property type="evidence" value="ECO:0007669"/>
    <property type="project" value="UniProtKB-KW"/>
</dbReference>
<evidence type="ECO:0000313" key="20">
    <source>
        <dbReference type="EMBL" id="ELQ73793.1"/>
    </source>
</evidence>
<dbReference type="InterPro" id="IPR000715">
    <property type="entry name" value="Glycosyl_transferase_4"/>
</dbReference>
<comment type="cofactor">
    <cofactor evidence="1">
        <name>Mg(2+)</name>
        <dbReference type="ChEBI" id="CHEBI:18420"/>
    </cofactor>
</comment>
<feature type="transmembrane region" description="Helical" evidence="19">
    <location>
        <begin position="175"/>
        <end position="191"/>
    </location>
</feature>
<dbReference type="VEuPathDB" id="MicrosporidiaDB:THOM_3295"/>
<keyword evidence="10" id="KW-0479">Metal-binding</keyword>
<protein>
    <recommendedName>
        <fullName evidence="6">UDP-N-acetylglucosamine--dolichyl-phosphate N-acetylglucosaminephosphotransferase</fullName>
        <ecNumber evidence="5">2.7.8.15</ecNumber>
    </recommendedName>
    <alternativeName>
        <fullName evidence="15">GlcNAc-1-P transferase</fullName>
    </alternativeName>
    <alternativeName>
        <fullName evidence="16">N-acetylglucosamine-1-phosphate transferase</fullName>
    </alternativeName>
</protein>
<organism evidence="20 21">
    <name type="scientific">Trachipleistophora hominis</name>
    <name type="common">Microsporidian parasite</name>
    <dbReference type="NCBI Taxonomy" id="72359"/>
    <lineage>
        <taxon>Eukaryota</taxon>
        <taxon>Fungi</taxon>
        <taxon>Fungi incertae sedis</taxon>
        <taxon>Microsporidia</taxon>
        <taxon>Pleistophoridae</taxon>
        <taxon>Trachipleistophora</taxon>
    </lineage>
</organism>
<evidence type="ECO:0000256" key="19">
    <source>
        <dbReference type="SAM" id="Phobius"/>
    </source>
</evidence>
<dbReference type="GO" id="GO:0006488">
    <property type="term" value="P:dolichol-linked oligosaccharide biosynthetic process"/>
    <property type="evidence" value="ECO:0007669"/>
    <property type="project" value="InterPro"/>
</dbReference>
<evidence type="ECO:0000256" key="18">
    <source>
        <dbReference type="ARBA" id="ARBA00045078"/>
    </source>
</evidence>
<dbReference type="InParanoid" id="L7JQR1"/>
<dbReference type="GO" id="GO:0003975">
    <property type="term" value="F:UDP-N-acetylglucosamine-dolichyl-phosphate N-acetylglucosaminephosphotransferase activity"/>
    <property type="evidence" value="ECO:0007669"/>
    <property type="project" value="UniProtKB-EC"/>
</dbReference>
<dbReference type="HOGENOM" id="CLU_940729_0_0_1"/>
<dbReference type="STRING" id="72359.L7JQR1"/>
<dbReference type="Proteomes" id="UP000011185">
    <property type="component" value="Unassembled WGS sequence"/>
</dbReference>
<dbReference type="GO" id="GO:0005789">
    <property type="term" value="C:endoplasmic reticulum membrane"/>
    <property type="evidence" value="ECO:0007669"/>
    <property type="project" value="UniProtKB-SubCell"/>
</dbReference>
<dbReference type="PANTHER" id="PTHR10571">
    <property type="entry name" value="UDP-N-ACETYLGLUCOSAMINE--DOLICHYL-PHOSPHATE N-ACETYLGLUCOSAMINEPHOSPHOTRANSFERASE"/>
    <property type="match status" value="1"/>
</dbReference>
<evidence type="ECO:0000256" key="12">
    <source>
        <dbReference type="ARBA" id="ARBA00022842"/>
    </source>
</evidence>
<evidence type="ECO:0000256" key="17">
    <source>
        <dbReference type="ARBA" id="ARBA00044717"/>
    </source>
</evidence>
<keyword evidence="9 19" id="KW-0812">Transmembrane</keyword>
<evidence type="ECO:0000256" key="14">
    <source>
        <dbReference type="ARBA" id="ARBA00023136"/>
    </source>
</evidence>
<accession>L7JQR1</accession>
<dbReference type="GO" id="GO:0046872">
    <property type="term" value="F:metal ion binding"/>
    <property type="evidence" value="ECO:0007669"/>
    <property type="project" value="UniProtKB-KW"/>
</dbReference>
<evidence type="ECO:0000256" key="3">
    <source>
        <dbReference type="ARBA" id="ARBA00004922"/>
    </source>
</evidence>
<feature type="transmembrane region" description="Helical" evidence="19">
    <location>
        <begin position="132"/>
        <end position="155"/>
    </location>
</feature>
<evidence type="ECO:0000256" key="4">
    <source>
        <dbReference type="ARBA" id="ARBA00009317"/>
    </source>
</evidence>
<evidence type="ECO:0000256" key="8">
    <source>
        <dbReference type="ARBA" id="ARBA00022679"/>
    </source>
</evidence>
<name>L7JQR1_TRAHO</name>
<dbReference type="UniPathway" id="UPA00378"/>
<evidence type="ECO:0000256" key="16">
    <source>
        <dbReference type="ARBA" id="ARBA00033238"/>
    </source>
</evidence>
<dbReference type="OrthoDB" id="10262326at2759"/>
<dbReference type="OMA" id="WKEKIIF"/>
<gene>
    <name evidence="20" type="ORF">THOM_3295</name>
</gene>
<keyword evidence="7" id="KW-0328">Glycosyltransferase</keyword>
<evidence type="ECO:0000256" key="6">
    <source>
        <dbReference type="ARBA" id="ARBA00017659"/>
    </source>
</evidence>
<feature type="transmembrane region" description="Helical" evidence="19">
    <location>
        <begin position="221"/>
        <end position="244"/>
    </location>
</feature>
<keyword evidence="11" id="KW-0256">Endoplasmic reticulum</keyword>
<comment type="function">
    <text evidence="17">UDP-N-acetylglucosamine--dolichyl-phosphate N-acetylglucosaminephosphotransferase that operates in the biosynthetic pathway of dolichol-linked oligosaccharides, the glycan precursors employed in protein asparagine (N)-glycosylation. The assembly of dolichol-linked oligosaccharides begins on the cytosolic side of the endoplasmic reticulum membrane and finishes in its lumen. The sequential addition of sugars to dolichol pyrophosphate produces dolichol-linked oligosaccharides containing fourteen sugars, including two GlcNAcs, nine mannoses and three glucoses. Once assembled, the oligosaccharide is transferred from the lipid to nascent proteins by oligosaccharyltransferases. Catalyzes the initial step of dolichol-linked oligosaccharide biosynthesis, transfering GlcNAc-1-P from cytosolic UDP-GlcNAc onto the carrier lipid dolichyl phosphate (P-dolichol), yielding GlcNAc-P-P-dolichol embedded in the cytoplasmic leaflet of the endoplasmic reticulum membrane.</text>
</comment>
<dbReference type="PANTHER" id="PTHR10571:SF0">
    <property type="entry name" value="UDP-N-ACETYLGLUCOSAMINE--DOLICHYL-PHOSPHATE N-ACETYLGLUCOSAMINEPHOSPHOTRANSFERASE"/>
    <property type="match status" value="1"/>
</dbReference>
<feature type="transmembrane region" description="Helical" evidence="19">
    <location>
        <begin position="198"/>
        <end position="215"/>
    </location>
</feature>
<evidence type="ECO:0000256" key="5">
    <source>
        <dbReference type="ARBA" id="ARBA00013225"/>
    </source>
</evidence>
<dbReference type="InterPro" id="IPR033895">
    <property type="entry name" value="GPT"/>
</dbReference>
<reference evidence="20 21" key="1">
    <citation type="journal article" date="2012" name="PLoS Pathog.">
        <title>The genome of the obligate intracellular parasite Trachipleistophora hominis: new insights into microsporidian genome dynamics and reductive evolution.</title>
        <authorList>
            <person name="Heinz E."/>
            <person name="Williams T.A."/>
            <person name="Nakjang S."/>
            <person name="Noel C.J."/>
            <person name="Swan D.C."/>
            <person name="Goldberg A.V."/>
            <person name="Harris S.R."/>
            <person name="Weinmaier T."/>
            <person name="Markert S."/>
            <person name="Becher D."/>
            <person name="Bernhardt J."/>
            <person name="Dagan T."/>
            <person name="Hacker C."/>
            <person name="Lucocq J.M."/>
            <person name="Schweder T."/>
            <person name="Rattei T."/>
            <person name="Hall N."/>
            <person name="Hirt R.P."/>
            <person name="Embley T.M."/>
        </authorList>
    </citation>
    <scope>NUCLEOTIDE SEQUENCE [LARGE SCALE GENOMIC DNA]</scope>
</reference>
<evidence type="ECO:0000256" key="13">
    <source>
        <dbReference type="ARBA" id="ARBA00022989"/>
    </source>
</evidence>
<dbReference type="AlphaFoldDB" id="L7JQR1"/>
<feature type="transmembrane region" description="Helical" evidence="19">
    <location>
        <begin position="28"/>
        <end position="52"/>
    </location>
</feature>
<evidence type="ECO:0000256" key="15">
    <source>
        <dbReference type="ARBA" id="ARBA00029567"/>
    </source>
</evidence>
<keyword evidence="12" id="KW-0460">Magnesium</keyword>
<proteinExistence type="inferred from homology"/>
<keyword evidence="8 20" id="KW-0808">Transferase</keyword>
<feature type="transmembrane region" description="Helical" evidence="19">
    <location>
        <begin position="64"/>
        <end position="83"/>
    </location>
</feature>
<evidence type="ECO:0000313" key="21">
    <source>
        <dbReference type="Proteomes" id="UP000011185"/>
    </source>
</evidence>
<keyword evidence="14 19" id="KW-0472">Membrane</keyword>
<evidence type="ECO:0000256" key="2">
    <source>
        <dbReference type="ARBA" id="ARBA00004477"/>
    </source>
</evidence>
<evidence type="ECO:0000256" key="11">
    <source>
        <dbReference type="ARBA" id="ARBA00022824"/>
    </source>
</evidence>
<feature type="transmembrane region" description="Helical" evidence="19">
    <location>
        <begin position="265"/>
        <end position="283"/>
    </location>
</feature>
<evidence type="ECO:0000256" key="1">
    <source>
        <dbReference type="ARBA" id="ARBA00001946"/>
    </source>
</evidence>
<evidence type="ECO:0000256" key="10">
    <source>
        <dbReference type="ARBA" id="ARBA00022723"/>
    </source>
</evidence>
<evidence type="ECO:0000256" key="9">
    <source>
        <dbReference type="ARBA" id="ARBA00022692"/>
    </source>
</evidence>
<comment type="pathway">
    <text evidence="3">Protein modification; protein glycosylation.</text>
</comment>
<dbReference type="Pfam" id="PF00953">
    <property type="entry name" value="Glycos_transf_4"/>
    <property type="match status" value="1"/>
</dbReference>
<comment type="catalytic activity">
    <reaction evidence="18">
        <text>a di-trans,poly-cis-dolichyl phosphate + UDP-N-acetyl-alpha-D-glucosamine = an N-acetyl-alpha-D-glucosaminyl-diphospho-di-trans,poly-cis-dolichol + UMP</text>
        <dbReference type="Rhea" id="RHEA:13289"/>
        <dbReference type="Rhea" id="RHEA-COMP:19498"/>
        <dbReference type="Rhea" id="RHEA-COMP:19507"/>
        <dbReference type="ChEBI" id="CHEBI:57683"/>
        <dbReference type="ChEBI" id="CHEBI:57705"/>
        <dbReference type="ChEBI" id="CHEBI:57865"/>
        <dbReference type="ChEBI" id="CHEBI:58427"/>
        <dbReference type="EC" id="2.7.8.15"/>
    </reaction>
    <physiologicalReaction direction="left-to-right" evidence="18">
        <dbReference type="Rhea" id="RHEA:13290"/>
    </physiologicalReaction>
</comment>